<comment type="caution">
    <text evidence="1">The sequence shown here is derived from an EMBL/GenBank/DDBJ whole genome shotgun (WGS) entry which is preliminary data.</text>
</comment>
<dbReference type="RefSeq" id="WP_262682648.1">
    <property type="nucleotide sequence ID" value="NZ_JAOQIO010000007.1"/>
</dbReference>
<evidence type="ECO:0000313" key="2">
    <source>
        <dbReference type="Proteomes" id="UP001652445"/>
    </source>
</evidence>
<dbReference type="Gene3D" id="2.70.98.10">
    <property type="match status" value="1"/>
</dbReference>
<dbReference type="InterPro" id="IPR011013">
    <property type="entry name" value="Gal_mutarotase_sf_dom"/>
</dbReference>
<gene>
    <name evidence="1" type="ORF">OB236_02980</name>
</gene>
<dbReference type="InterPro" id="IPR027839">
    <property type="entry name" value="DUF4432"/>
</dbReference>
<dbReference type="EMBL" id="JAOQIO010000007">
    <property type="protein sequence ID" value="MCU6791086.1"/>
    <property type="molecule type" value="Genomic_DNA"/>
</dbReference>
<organism evidence="1 2">
    <name type="scientific">Paenibacillus baimaensis</name>
    <dbReference type="NCBI Taxonomy" id="2982185"/>
    <lineage>
        <taxon>Bacteria</taxon>
        <taxon>Bacillati</taxon>
        <taxon>Bacillota</taxon>
        <taxon>Bacilli</taxon>
        <taxon>Bacillales</taxon>
        <taxon>Paenibacillaceae</taxon>
        <taxon>Paenibacillus</taxon>
    </lineage>
</organism>
<reference evidence="1 2" key="1">
    <citation type="submission" date="2022-09" db="EMBL/GenBank/DDBJ databases">
        <authorList>
            <person name="Han X.L."/>
            <person name="Wang Q."/>
            <person name="Lu T."/>
        </authorList>
    </citation>
    <scope>NUCLEOTIDE SEQUENCE [LARGE SCALE GENOMIC DNA]</scope>
    <source>
        <strain evidence="1 2">WQ 127069</strain>
    </source>
</reference>
<evidence type="ECO:0000313" key="1">
    <source>
        <dbReference type="EMBL" id="MCU6791086.1"/>
    </source>
</evidence>
<sequence length="328" mass="38179">MSISSRCTIRESVISTIKTVTLENELLRVRILVSKGADIFEFIYKPLDMDILLKTNNGLDRFEHRNLAEHRLNNYSELFTGGWQDCLPHRARYLDLDITQDTGGIAATVPWAYEVEQNTAECASIRCFVQLPDVPLFIEKTFKIKQGDSRLYVEQRIRNKGTAAVQFTWTQHAAFGGQFLNERVYIEYPDCIAFHARQYESAFAKDLSRFEEPINRITLPDGTIRNLQEVLPRLANEQIFTVLTHIQEPWVKLINRDKKVGVQLRWELDAFPFIRYWSNNVEDMYTIGIEPSNDAFANFDHSLEHGTYRELQPDQSYATEYTCEIFET</sequence>
<accession>A0ABT2U8Y1</accession>
<dbReference type="SUPFAM" id="SSF74650">
    <property type="entry name" value="Galactose mutarotase-like"/>
    <property type="match status" value="1"/>
</dbReference>
<protein>
    <submittedName>
        <fullName evidence="1">DUF4432 family protein</fullName>
    </submittedName>
</protein>
<keyword evidence="2" id="KW-1185">Reference proteome</keyword>
<dbReference type="Pfam" id="PF14486">
    <property type="entry name" value="DUF4432"/>
    <property type="match status" value="1"/>
</dbReference>
<proteinExistence type="predicted"/>
<name>A0ABT2U8Y1_9BACL</name>
<dbReference type="InterPro" id="IPR014718">
    <property type="entry name" value="GH-type_carb-bd"/>
</dbReference>
<dbReference type="Proteomes" id="UP001652445">
    <property type="component" value="Unassembled WGS sequence"/>
</dbReference>